<reference evidence="2" key="1">
    <citation type="submission" date="2022-12" db="EMBL/GenBank/DDBJ databases">
        <authorList>
            <person name="Petersen C."/>
        </authorList>
    </citation>
    <scope>NUCLEOTIDE SEQUENCE</scope>
    <source>
        <strain evidence="2">IBT 16125</strain>
    </source>
</reference>
<evidence type="ECO:0000313" key="3">
    <source>
        <dbReference type="Proteomes" id="UP001213681"/>
    </source>
</evidence>
<comment type="caution">
    <text evidence="2">The sequence shown here is derived from an EMBL/GenBank/DDBJ whole genome shotgun (WGS) entry which is preliminary data.</text>
</comment>
<dbReference type="AlphaFoldDB" id="A0AAD6C4G2"/>
<evidence type="ECO:0000313" key="2">
    <source>
        <dbReference type="EMBL" id="KAJ5449474.1"/>
    </source>
</evidence>
<organism evidence="2 3">
    <name type="scientific">Penicillium daleae</name>
    <dbReference type="NCBI Taxonomy" id="63821"/>
    <lineage>
        <taxon>Eukaryota</taxon>
        <taxon>Fungi</taxon>
        <taxon>Dikarya</taxon>
        <taxon>Ascomycota</taxon>
        <taxon>Pezizomycotina</taxon>
        <taxon>Eurotiomycetes</taxon>
        <taxon>Eurotiomycetidae</taxon>
        <taxon>Eurotiales</taxon>
        <taxon>Aspergillaceae</taxon>
        <taxon>Penicillium</taxon>
    </lineage>
</organism>
<protein>
    <submittedName>
        <fullName evidence="2">Uncharacterized protein</fullName>
    </submittedName>
</protein>
<proteinExistence type="predicted"/>
<keyword evidence="3" id="KW-1185">Reference proteome</keyword>
<reference evidence="2" key="2">
    <citation type="journal article" date="2023" name="IMA Fungus">
        <title>Comparative genomic study of the Penicillium genus elucidates a diverse pangenome and 15 lateral gene transfer events.</title>
        <authorList>
            <person name="Petersen C."/>
            <person name="Sorensen T."/>
            <person name="Nielsen M.R."/>
            <person name="Sondergaard T.E."/>
            <person name="Sorensen J.L."/>
            <person name="Fitzpatrick D.A."/>
            <person name="Frisvad J.C."/>
            <person name="Nielsen K.L."/>
        </authorList>
    </citation>
    <scope>NUCLEOTIDE SEQUENCE</scope>
    <source>
        <strain evidence="2">IBT 16125</strain>
    </source>
</reference>
<sequence>MDLDTQPKAQPIRLMALDYDRLFDKCLNRFGKIENYSPLLEISKSIEECYGRFDGWATFMGVFAGPQACLDYRVRDRPELQDIFIRFLEVLRRNLFLGKLPRGLQMSLAVTETVDSEGDSPMIDPLPRNFYNAFTTIGECITRLNKLGISIRSSTKSIPVVRARQFIARNPGIVPLSEFEEKAYLMLFLLYPSALESLRQQLADALTDRYASLKYEFYRNKHIKSPTDPIAKVVESGAGCNRPQKSALLEPATTTSRPSHDRTNRGWGK</sequence>
<accession>A0AAD6C4G2</accession>
<name>A0AAD6C4G2_9EURO</name>
<gene>
    <name evidence="2" type="ORF">N7458_005923</name>
</gene>
<dbReference type="GeneID" id="81599548"/>
<dbReference type="EMBL" id="JAPVEA010000006">
    <property type="protein sequence ID" value="KAJ5449474.1"/>
    <property type="molecule type" value="Genomic_DNA"/>
</dbReference>
<evidence type="ECO:0000256" key="1">
    <source>
        <dbReference type="SAM" id="MobiDB-lite"/>
    </source>
</evidence>
<dbReference type="RefSeq" id="XP_056765009.1">
    <property type="nucleotide sequence ID" value="XM_056909305.1"/>
</dbReference>
<dbReference type="Proteomes" id="UP001213681">
    <property type="component" value="Unassembled WGS sequence"/>
</dbReference>
<feature type="region of interest" description="Disordered" evidence="1">
    <location>
        <begin position="241"/>
        <end position="269"/>
    </location>
</feature>
<feature type="compositionally biased region" description="Basic and acidic residues" evidence="1">
    <location>
        <begin position="258"/>
        <end position="269"/>
    </location>
</feature>